<dbReference type="Proteomes" id="UP000011958">
    <property type="component" value="Unassembled WGS sequence"/>
</dbReference>
<dbReference type="EMBL" id="AFWA02000003">
    <property type="protein sequence ID" value="EMR10724.1"/>
    <property type="molecule type" value="Genomic_DNA"/>
</dbReference>
<organism evidence="1 2">
    <name type="scientific">Pneumocystis murina (strain B123)</name>
    <name type="common">Mouse pneumocystis pneumonia agent</name>
    <name type="synonym">Pneumocystis carinii f. sp. muris</name>
    <dbReference type="NCBI Taxonomy" id="1069680"/>
    <lineage>
        <taxon>Eukaryota</taxon>
        <taxon>Fungi</taxon>
        <taxon>Dikarya</taxon>
        <taxon>Ascomycota</taxon>
        <taxon>Taphrinomycotina</taxon>
        <taxon>Pneumocystomycetes</taxon>
        <taxon>Pneumocystaceae</taxon>
        <taxon>Pneumocystis</taxon>
    </lineage>
</organism>
<proteinExistence type="predicted"/>
<dbReference type="AlphaFoldDB" id="M7PJU7"/>
<evidence type="ECO:0000313" key="1">
    <source>
        <dbReference type="EMBL" id="EMR10724.1"/>
    </source>
</evidence>
<comment type="caution">
    <text evidence="1">The sequence shown here is derived from an EMBL/GenBank/DDBJ whole genome shotgun (WGS) entry which is preliminary data.</text>
</comment>
<dbReference type="OrthoDB" id="10337653at2759"/>
<protein>
    <recommendedName>
        <fullName evidence="3">Biogenesis of lysosome-related organelles complex 1 subunit 7</fullName>
    </recommendedName>
</protein>
<evidence type="ECO:0000313" key="2">
    <source>
        <dbReference type="Proteomes" id="UP000011958"/>
    </source>
</evidence>
<keyword evidence="2" id="KW-1185">Reference proteome</keyword>
<evidence type="ECO:0008006" key="3">
    <source>
        <dbReference type="Google" id="ProtNLM"/>
    </source>
</evidence>
<dbReference type="GeneID" id="19894572"/>
<accession>M7PJU7</accession>
<dbReference type="RefSeq" id="XP_007872784.1">
    <property type="nucleotide sequence ID" value="XM_007874593.1"/>
</dbReference>
<gene>
    <name evidence="1" type="ORF">PNEG_00874</name>
</gene>
<reference evidence="2" key="1">
    <citation type="journal article" date="2016" name="Nat. Commun.">
        <title>Genome analysis of three Pneumocystis species reveals adaptation mechanisms to life exclusively in mammalian hosts.</title>
        <authorList>
            <person name="Ma L."/>
            <person name="Chen Z."/>
            <person name="Huang D.W."/>
            <person name="Kutty G."/>
            <person name="Ishihara M."/>
            <person name="Wang H."/>
            <person name="Abouelleil A."/>
            <person name="Bishop L."/>
            <person name="Davey E."/>
            <person name="Deng R."/>
            <person name="Deng X."/>
            <person name="Fan L."/>
            <person name="Fantoni G."/>
            <person name="Fitzgerald M."/>
            <person name="Gogineni E."/>
            <person name="Goldberg J.M."/>
            <person name="Handley G."/>
            <person name="Hu X."/>
            <person name="Huber C."/>
            <person name="Jiao X."/>
            <person name="Jones K."/>
            <person name="Levin J.Z."/>
            <person name="Liu Y."/>
            <person name="Macdonald P."/>
            <person name="Melnikov A."/>
            <person name="Raley C."/>
            <person name="Sassi M."/>
            <person name="Sherman B.T."/>
            <person name="Song X."/>
            <person name="Sykes S."/>
            <person name="Tran B."/>
            <person name="Walsh L."/>
            <person name="Xia Y."/>
            <person name="Yang J."/>
            <person name="Young S."/>
            <person name="Zeng Q."/>
            <person name="Zheng X."/>
            <person name="Stephens R."/>
            <person name="Nusbaum C."/>
            <person name="Birren B.W."/>
            <person name="Azadi P."/>
            <person name="Lempicki R.A."/>
            <person name="Cuomo C.A."/>
            <person name="Kovacs J.A."/>
        </authorList>
    </citation>
    <scope>NUCLEOTIDE SEQUENCE [LARGE SCALE GENOMIC DNA]</scope>
    <source>
        <strain evidence="2">B123</strain>
    </source>
</reference>
<name>M7PJU7_PNEMU</name>
<dbReference type="HOGENOM" id="CLU_2074156_0_0_1"/>
<sequence length="118" mass="13890">MKSEEFSKSCYTCVNTSNDLEKDHETFYSLYDLLDPLTRIMFSNIKDVYNTKNKLKEQLDCLIEKLKICLDLVNIQVLEGVYSDCIQLKERMNLIHKTFGEIESRIEKCCSILNQYQS</sequence>
<dbReference type="VEuPathDB" id="FungiDB:PNEG_00874"/>